<dbReference type="Proteomes" id="UP000196531">
    <property type="component" value="Unassembled WGS sequence"/>
</dbReference>
<dbReference type="Pfam" id="PF01409">
    <property type="entry name" value="tRNA-synt_2d"/>
    <property type="match status" value="1"/>
</dbReference>
<dbReference type="CDD" id="cd00496">
    <property type="entry name" value="PheRS_alpha_core"/>
    <property type="match status" value="1"/>
</dbReference>
<evidence type="ECO:0000256" key="6">
    <source>
        <dbReference type="ARBA" id="ARBA00022723"/>
    </source>
</evidence>
<name>A0A1Y5F966_9BACT</name>
<comment type="catalytic activity">
    <reaction evidence="12 13">
        <text>tRNA(Phe) + L-phenylalanine + ATP = L-phenylalanyl-tRNA(Phe) + AMP + diphosphate + H(+)</text>
        <dbReference type="Rhea" id="RHEA:19413"/>
        <dbReference type="Rhea" id="RHEA-COMP:9668"/>
        <dbReference type="Rhea" id="RHEA-COMP:9699"/>
        <dbReference type="ChEBI" id="CHEBI:15378"/>
        <dbReference type="ChEBI" id="CHEBI:30616"/>
        <dbReference type="ChEBI" id="CHEBI:33019"/>
        <dbReference type="ChEBI" id="CHEBI:58095"/>
        <dbReference type="ChEBI" id="CHEBI:78442"/>
        <dbReference type="ChEBI" id="CHEBI:78531"/>
        <dbReference type="ChEBI" id="CHEBI:456215"/>
        <dbReference type="EC" id="6.1.1.20"/>
    </reaction>
</comment>
<dbReference type="Gene3D" id="3.30.930.10">
    <property type="entry name" value="Bira Bifunctional Protein, Domain 2"/>
    <property type="match status" value="1"/>
</dbReference>
<gene>
    <name evidence="13" type="primary">pheS</name>
    <name evidence="15" type="ORF">A9Q84_05995</name>
</gene>
<dbReference type="GO" id="GO:0006432">
    <property type="term" value="P:phenylalanyl-tRNA aminoacylation"/>
    <property type="evidence" value="ECO:0007669"/>
    <property type="project" value="UniProtKB-UniRule"/>
</dbReference>
<evidence type="ECO:0000256" key="9">
    <source>
        <dbReference type="ARBA" id="ARBA00022842"/>
    </source>
</evidence>
<accession>A0A1Y5F966</accession>
<keyword evidence="6 13" id="KW-0479">Metal-binding</keyword>
<evidence type="ECO:0000256" key="1">
    <source>
        <dbReference type="ARBA" id="ARBA00004496"/>
    </source>
</evidence>
<evidence type="ECO:0000256" key="11">
    <source>
        <dbReference type="ARBA" id="ARBA00023146"/>
    </source>
</evidence>
<dbReference type="GO" id="GO:0005737">
    <property type="term" value="C:cytoplasm"/>
    <property type="evidence" value="ECO:0007669"/>
    <property type="project" value="UniProtKB-SubCell"/>
</dbReference>
<dbReference type="InterPro" id="IPR002319">
    <property type="entry name" value="Phenylalanyl-tRNA_Synthase"/>
</dbReference>
<evidence type="ECO:0000256" key="12">
    <source>
        <dbReference type="ARBA" id="ARBA00049255"/>
    </source>
</evidence>
<evidence type="ECO:0000256" key="7">
    <source>
        <dbReference type="ARBA" id="ARBA00022741"/>
    </source>
</evidence>
<evidence type="ECO:0000256" key="8">
    <source>
        <dbReference type="ARBA" id="ARBA00022840"/>
    </source>
</evidence>
<evidence type="ECO:0000313" key="16">
    <source>
        <dbReference type="Proteomes" id="UP000196531"/>
    </source>
</evidence>
<dbReference type="InterPro" id="IPR004188">
    <property type="entry name" value="Phe-tRNA_ligase_II_N"/>
</dbReference>
<dbReference type="InterPro" id="IPR022911">
    <property type="entry name" value="Phe_tRNA_ligase_alpha1_bac"/>
</dbReference>
<comment type="caution">
    <text evidence="15">The sequence shown here is derived from an EMBL/GenBank/DDBJ whole genome shotgun (WGS) entry which is preliminary data.</text>
</comment>
<dbReference type="GO" id="GO:0005524">
    <property type="term" value="F:ATP binding"/>
    <property type="evidence" value="ECO:0007669"/>
    <property type="project" value="UniProtKB-UniRule"/>
</dbReference>
<evidence type="ECO:0000256" key="4">
    <source>
        <dbReference type="ARBA" id="ARBA00022490"/>
    </source>
</evidence>
<dbReference type="Pfam" id="PF02912">
    <property type="entry name" value="Phe_tRNA-synt_N"/>
    <property type="match status" value="1"/>
</dbReference>
<reference evidence="16" key="1">
    <citation type="journal article" date="2017" name="Proc. Natl. Acad. Sci. U.S.A.">
        <title>Simulation of Deepwater Horizon oil plume reveals substrate specialization within a complex community of hydrocarbon-degraders.</title>
        <authorList>
            <person name="Hu P."/>
            <person name="Dubinsky E.A."/>
            <person name="Probst A.J."/>
            <person name="Wang J."/>
            <person name="Sieber C.M.K."/>
            <person name="Tom L.M."/>
            <person name="Gardinali P."/>
            <person name="Banfield J.F."/>
            <person name="Atlas R.M."/>
            <person name="Andersen G.L."/>
        </authorList>
    </citation>
    <scope>NUCLEOTIDE SEQUENCE [LARGE SCALE GENOMIC DNA]</scope>
</reference>
<evidence type="ECO:0000256" key="3">
    <source>
        <dbReference type="ARBA" id="ARBA00011209"/>
    </source>
</evidence>
<comment type="subunit">
    <text evidence="3 13">Tetramer of two alpha and two beta subunits.</text>
</comment>
<dbReference type="PROSITE" id="PS50862">
    <property type="entry name" value="AA_TRNA_LIGASE_II"/>
    <property type="match status" value="1"/>
</dbReference>
<feature type="binding site" evidence="13">
    <location>
        <position position="266"/>
    </location>
    <ligand>
        <name>Mg(2+)</name>
        <dbReference type="ChEBI" id="CHEBI:18420"/>
        <note>shared with beta subunit</note>
    </ligand>
</feature>
<keyword evidence="11 13" id="KW-0030">Aminoacyl-tRNA synthetase</keyword>
<dbReference type="SUPFAM" id="SSF55681">
    <property type="entry name" value="Class II aaRS and biotin synthetases"/>
    <property type="match status" value="1"/>
</dbReference>
<dbReference type="SUPFAM" id="SSF46589">
    <property type="entry name" value="tRNA-binding arm"/>
    <property type="match status" value="1"/>
</dbReference>
<dbReference type="GO" id="GO:0004826">
    <property type="term" value="F:phenylalanine-tRNA ligase activity"/>
    <property type="evidence" value="ECO:0007669"/>
    <property type="project" value="UniProtKB-UniRule"/>
</dbReference>
<dbReference type="NCBIfam" id="TIGR00468">
    <property type="entry name" value="pheS"/>
    <property type="match status" value="1"/>
</dbReference>
<dbReference type="InterPro" id="IPR010978">
    <property type="entry name" value="tRNA-bd_arm"/>
</dbReference>
<sequence>MIEKLDSLYKEFEEKITGLGNQADILNLKSEYLGKKGHISEVLKSLKNATNEERKLIGPKANEIKNEITNSVAKKLTFIETEEINKKLANEKIDITLTDAVRSNNNYSGGFHPRTLIQREIEDIFLSMGFDILDGPHIEDEFHNFEALNIPGDHPARDMQDTFWFHDPNVECDEKKHLLRTHTSTVQVHGMQARKPPFKFIAPGTVFRCERTDASHEMVFNQLEGMMVGENISVSHLIYFMKTILKEIFKKEVEVRLRPGFFPFVEPGFELDIKCLICSGKGCSVCKQVGWLELLPCGMVHPNVLKAGGIDPEKYNGFAFGLGLDRLVMMKYGIDDIRHLQSGDLRFNSQFRTF</sequence>
<evidence type="ECO:0000256" key="13">
    <source>
        <dbReference type="HAMAP-Rule" id="MF_00281"/>
    </source>
</evidence>
<dbReference type="HAMAP" id="MF_00281">
    <property type="entry name" value="Phe_tRNA_synth_alpha1"/>
    <property type="match status" value="1"/>
</dbReference>
<evidence type="ECO:0000256" key="2">
    <source>
        <dbReference type="ARBA" id="ARBA00010207"/>
    </source>
</evidence>
<keyword evidence="4 13" id="KW-0963">Cytoplasm</keyword>
<dbReference type="EC" id="6.1.1.20" evidence="13"/>
<protein>
    <recommendedName>
        <fullName evidence="13">Phenylalanine--tRNA ligase alpha subunit</fullName>
        <ecNumber evidence="13">6.1.1.20</ecNumber>
    </recommendedName>
    <alternativeName>
        <fullName evidence="13">Phenylalanyl-tRNA synthetase alpha subunit</fullName>
        <shortName evidence="13">PheRS</shortName>
    </alternativeName>
</protein>
<comment type="cofactor">
    <cofactor evidence="13">
        <name>Mg(2+)</name>
        <dbReference type="ChEBI" id="CHEBI:18420"/>
    </cofactor>
    <text evidence="13">Binds 2 magnesium ions per tetramer.</text>
</comment>
<dbReference type="GO" id="GO:0000287">
    <property type="term" value="F:magnesium ion binding"/>
    <property type="evidence" value="ECO:0007669"/>
    <property type="project" value="UniProtKB-UniRule"/>
</dbReference>
<evidence type="ECO:0000259" key="14">
    <source>
        <dbReference type="PROSITE" id="PS50862"/>
    </source>
</evidence>
<dbReference type="PANTHER" id="PTHR11538">
    <property type="entry name" value="PHENYLALANYL-TRNA SYNTHETASE"/>
    <property type="match status" value="1"/>
</dbReference>
<dbReference type="EMBL" id="MAAO01000005">
    <property type="protein sequence ID" value="OUR97750.1"/>
    <property type="molecule type" value="Genomic_DNA"/>
</dbReference>
<dbReference type="InterPro" id="IPR045864">
    <property type="entry name" value="aa-tRNA-synth_II/BPL/LPL"/>
</dbReference>
<evidence type="ECO:0000256" key="5">
    <source>
        <dbReference type="ARBA" id="ARBA00022598"/>
    </source>
</evidence>
<dbReference type="FunFam" id="3.30.930.10:FF:000089">
    <property type="entry name" value="Phenylalanine--tRNA ligase alpha subunit"/>
    <property type="match status" value="1"/>
</dbReference>
<proteinExistence type="inferred from homology"/>
<dbReference type="AlphaFoldDB" id="A0A1Y5F966"/>
<comment type="similarity">
    <text evidence="2 13">Belongs to the class-II aminoacyl-tRNA synthetase family. Phe-tRNA synthetase alpha subunit type 1 subfamily.</text>
</comment>
<comment type="subcellular location">
    <subcellularLocation>
        <location evidence="1 13">Cytoplasm</location>
    </subcellularLocation>
</comment>
<organism evidence="15 16">
    <name type="scientific">Halobacteriovorax marinus</name>
    <dbReference type="NCBI Taxonomy" id="97084"/>
    <lineage>
        <taxon>Bacteria</taxon>
        <taxon>Pseudomonadati</taxon>
        <taxon>Bdellovibrionota</taxon>
        <taxon>Bacteriovoracia</taxon>
        <taxon>Bacteriovoracales</taxon>
        <taxon>Halobacteriovoraceae</taxon>
        <taxon>Halobacteriovorax</taxon>
    </lineage>
</organism>
<dbReference type="InterPro" id="IPR004529">
    <property type="entry name" value="Phe-tRNA-synth_IIc_asu"/>
</dbReference>
<keyword evidence="10 13" id="KW-0648">Protein biosynthesis</keyword>
<evidence type="ECO:0000313" key="15">
    <source>
        <dbReference type="EMBL" id="OUR97750.1"/>
    </source>
</evidence>
<evidence type="ECO:0000256" key="10">
    <source>
        <dbReference type="ARBA" id="ARBA00022917"/>
    </source>
</evidence>
<keyword evidence="5 13" id="KW-0436">Ligase</keyword>
<feature type="domain" description="Aminoacyl-transfer RNA synthetases class-II family profile" evidence="14">
    <location>
        <begin position="110"/>
        <end position="330"/>
    </location>
</feature>
<dbReference type="GO" id="GO:0000049">
    <property type="term" value="F:tRNA binding"/>
    <property type="evidence" value="ECO:0007669"/>
    <property type="project" value="InterPro"/>
</dbReference>
<keyword evidence="9 13" id="KW-0460">Magnesium</keyword>
<dbReference type="PANTHER" id="PTHR11538:SF41">
    <property type="entry name" value="PHENYLALANINE--TRNA LIGASE, MITOCHONDRIAL"/>
    <property type="match status" value="1"/>
</dbReference>
<keyword evidence="7 13" id="KW-0547">Nucleotide-binding</keyword>
<keyword evidence="8 13" id="KW-0067">ATP-binding</keyword>
<dbReference type="InterPro" id="IPR006195">
    <property type="entry name" value="aa-tRNA-synth_II"/>
</dbReference>